<evidence type="ECO:0000313" key="2">
    <source>
        <dbReference type="EMBL" id="NHQ73248.1"/>
    </source>
</evidence>
<dbReference type="SUPFAM" id="SSF53300">
    <property type="entry name" value="vWA-like"/>
    <property type="match status" value="1"/>
</dbReference>
<organism evidence="2 3">
    <name type="scientific">Roseovarius gahaiensis</name>
    <dbReference type="NCBI Taxonomy" id="2716691"/>
    <lineage>
        <taxon>Bacteria</taxon>
        <taxon>Pseudomonadati</taxon>
        <taxon>Pseudomonadota</taxon>
        <taxon>Alphaproteobacteria</taxon>
        <taxon>Rhodobacterales</taxon>
        <taxon>Roseobacteraceae</taxon>
        <taxon>Roseovarius</taxon>
    </lineage>
</organism>
<dbReference type="Proteomes" id="UP000639775">
    <property type="component" value="Unassembled WGS sequence"/>
</dbReference>
<dbReference type="PROSITE" id="PS50234">
    <property type="entry name" value="VWFA"/>
    <property type="match status" value="1"/>
</dbReference>
<dbReference type="AlphaFoldDB" id="A0A967EDL5"/>
<dbReference type="EMBL" id="JAAORB010000002">
    <property type="protein sequence ID" value="NHQ73248.1"/>
    <property type="molecule type" value="Genomic_DNA"/>
</dbReference>
<dbReference type="InterPro" id="IPR002035">
    <property type="entry name" value="VWF_A"/>
</dbReference>
<protein>
    <submittedName>
        <fullName evidence="2">VWA domain-containing protein</fullName>
    </submittedName>
</protein>
<proteinExistence type="predicted"/>
<dbReference type="Gene3D" id="3.40.50.410">
    <property type="entry name" value="von Willebrand factor, type A domain"/>
    <property type="match status" value="1"/>
</dbReference>
<dbReference type="InterPro" id="IPR036465">
    <property type="entry name" value="vWFA_dom_sf"/>
</dbReference>
<evidence type="ECO:0000259" key="1">
    <source>
        <dbReference type="PROSITE" id="PS50234"/>
    </source>
</evidence>
<dbReference type="CDD" id="cd00198">
    <property type="entry name" value="vWFA"/>
    <property type="match status" value="1"/>
</dbReference>
<accession>A0A967EDL5</accession>
<gene>
    <name evidence="2" type="ORF">HAT86_02065</name>
</gene>
<feature type="domain" description="VWFA" evidence="1">
    <location>
        <begin position="209"/>
        <end position="422"/>
    </location>
</feature>
<comment type="caution">
    <text evidence="2">The sequence shown here is derived from an EMBL/GenBank/DDBJ whole genome shotgun (WGS) entry which is preliminary data.</text>
</comment>
<reference evidence="2" key="1">
    <citation type="submission" date="2020-03" db="EMBL/GenBank/DDBJ databases">
        <title>Roseovarius gahaiensis sp. nov., isolated from Gahai Saline Lake, China.</title>
        <authorList>
            <person name="Sun X."/>
        </authorList>
    </citation>
    <scope>NUCLEOTIDE SEQUENCE</scope>
    <source>
        <strain evidence="2">GH877</strain>
    </source>
</reference>
<evidence type="ECO:0000313" key="3">
    <source>
        <dbReference type="Proteomes" id="UP000639775"/>
    </source>
</evidence>
<name>A0A967EDL5_9RHOB</name>
<sequence length="632" mass="69839">MASAADRPLLMDGKESLFERVLVRDSTAMFDAPDGRGSGQLRPLQPLYVYAESGDWLRVARGDKGDDLFWVPANTVTPWRQNIVATLQTSANLDRTLFFSDYDAIYDVVESEAPGLSAQTLRQEAEAAETANGDSERIVALGPRDAVNLRDNLYVMPILETEEAIFENGSFVNLLKVAVARAQPDDAPIDNDPVADVTPEEAQGAFRAGVVFVVDTTISMEPFIRRTQAALEEVYDGVRRTGAQEAVSFGLIGFRDNLQAAPGLGYDVQTFVDLNAGFDASAFLNGITRMTEAGASSRNFREDSYAGIEHALQAMDWSPFGAKFIVLVTDASPREANDGYSKTRLSAKGLGTLVRENINGAIAVMHLRTPQGPNDHDRAEAAYRELTRQPNVPPLYFPIENGDRDEYQARARQLGQIVADQVNRFRGGQDPRDFSDDDDTIDEDTKAFRAAGRTMQLEYLGRSRGSEAPDVFEAVVADRDFARPGLKPLSIRLLLTKAELSNLDEALRIIIEKAEENVINPDDFFGQVLGAAADMSRRPDKVSRRSDPTLAEAVNVSEFIEDLPYKSRIMAITEADWVRMSISEQQTVVNELYEKIERYRRYNAATDQWVDYLGAGASAGGLVYPMMLDDLP</sequence>
<keyword evidence="3" id="KW-1185">Reference proteome</keyword>